<dbReference type="PANTHER" id="PTHR43798">
    <property type="entry name" value="MONOACYLGLYCEROL LIPASE"/>
    <property type="match status" value="1"/>
</dbReference>
<dbReference type="PANTHER" id="PTHR43798:SF31">
    <property type="entry name" value="AB HYDROLASE SUPERFAMILY PROTEIN YCLE"/>
    <property type="match status" value="1"/>
</dbReference>
<dbReference type="InterPro" id="IPR050266">
    <property type="entry name" value="AB_hydrolase_sf"/>
</dbReference>
<dbReference type="PRINTS" id="PR00412">
    <property type="entry name" value="EPOXHYDRLASE"/>
</dbReference>
<gene>
    <name evidence="3" type="ORF">MJA45_14715</name>
</gene>
<dbReference type="GO" id="GO:0016787">
    <property type="term" value="F:hydrolase activity"/>
    <property type="evidence" value="ECO:0007669"/>
    <property type="project" value="UniProtKB-KW"/>
</dbReference>
<dbReference type="AlphaFoldDB" id="A0AA96L8C7"/>
<evidence type="ECO:0000259" key="2">
    <source>
        <dbReference type="Pfam" id="PF00561"/>
    </source>
</evidence>
<sequence length="264" mass="28739">MAMKTINGIQLYVEGKGEGEPILLIHGNGGNASQMSHAIEWLSRAYQTIAYDCRGHGRSEKPASYTLEDHIQDGLGLLNELGIERAHVIGVSGGGYIAQGLALAEPSRIGKLILVVTKAHGLKSSLQEFSERHADELKSLTEPDRGAFFMERVFASGFAQKVSPELQKQLLSPEPVMTMEETAAANQAFQGFDFRSLLPSIQTPTLIISGKYDGLNPPAYGQEISSLIPDSIFVEMENSGHAPSAEEPERFKELVLGFLKERLG</sequence>
<dbReference type="EMBL" id="CP130318">
    <property type="protein sequence ID" value="WNQ08901.1"/>
    <property type="molecule type" value="Genomic_DNA"/>
</dbReference>
<dbReference type="InterPro" id="IPR029058">
    <property type="entry name" value="AB_hydrolase_fold"/>
</dbReference>
<dbReference type="RefSeq" id="WP_315602668.1">
    <property type="nucleotide sequence ID" value="NZ_CP130318.1"/>
</dbReference>
<dbReference type="PRINTS" id="PR00111">
    <property type="entry name" value="ABHYDROLASE"/>
</dbReference>
<dbReference type="KEGG" id="paun:MJA45_14715"/>
<accession>A0AA96L8C7</accession>
<evidence type="ECO:0000313" key="4">
    <source>
        <dbReference type="Proteomes" id="UP001305702"/>
    </source>
</evidence>
<dbReference type="InterPro" id="IPR000639">
    <property type="entry name" value="Epox_hydrolase-like"/>
</dbReference>
<organism evidence="3 4">
    <name type="scientific">Paenibacillus aurantius</name>
    <dbReference type="NCBI Taxonomy" id="2918900"/>
    <lineage>
        <taxon>Bacteria</taxon>
        <taxon>Bacillati</taxon>
        <taxon>Bacillota</taxon>
        <taxon>Bacilli</taxon>
        <taxon>Bacillales</taxon>
        <taxon>Paenibacillaceae</taxon>
        <taxon>Paenibacillus</taxon>
    </lineage>
</organism>
<proteinExistence type="predicted"/>
<name>A0AA96L8C7_9BACL</name>
<dbReference type="Pfam" id="PF00561">
    <property type="entry name" value="Abhydrolase_1"/>
    <property type="match status" value="1"/>
</dbReference>
<dbReference type="Gene3D" id="3.40.50.1820">
    <property type="entry name" value="alpha/beta hydrolase"/>
    <property type="match status" value="1"/>
</dbReference>
<dbReference type="Proteomes" id="UP001305702">
    <property type="component" value="Chromosome"/>
</dbReference>
<dbReference type="InterPro" id="IPR000073">
    <property type="entry name" value="AB_hydrolase_1"/>
</dbReference>
<dbReference type="SUPFAM" id="SSF53474">
    <property type="entry name" value="alpha/beta-Hydrolases"/>
    <property type="match status" value="1"/>
</dbReference>
<reference evidence="3 4" key="1">
    <citation type="submission" date="2022-02" db="EMBL/GenBank/DDBJ databases">
        <title>Paenibacillus sp. MBLB1776 Whole Genome Shotgun Sequencing.</title>
        <authorList>
            <person name="Hwang C.Y."/>
            <person name="Cho E.-S."/>
            <person name="Seo M.-J."/>
        </authorList>
    </citation>
    <scope>NUCLEOTIDE SEQUENCE [LARGE SCALE GENOMIC DNA]</scope>
    <source>
        <strain evidence="3 4">MBLB1776</strain>
    </source>
</reference>
<evidence type="ECO:0000256" key="1">
    <source>
        <dbReference type="ARBA" id="ARBA00022801"/>
    </source>
</evidence>
<keyword evidence="1 3" id="KW-0378">Hydrolase</keyword>
<feature type="domain" description="AB hydrolase-1" evidence="2">
    <location>
        <begin position="21"/>
        <end position="248"/>
    </location>
</feature>
<dbReference type="GO" id="GO:0016020">
    <property type="term" value="C:membrane"/>
    <property type="evidence" value="ECO:0007669"/>
    <property type="project" value="TreeGrafter"/>
</dbReference>
<evidence type="ECO:0000313" key="3">
    <source>
        <dbReference type="EMBL" id="WNQ08901.1"/>
    </source>
</evidence>
<protein>
    <submittedName>
        <fullName evidence="3">Alpha/beta fold hydrolase</fullName>
    </submittedName>
</protein>
<keyword evidence="4" id="KW-1185">Reference proteome</keyword>